<dbReference type="AlphaFoldDB" id="A0A011M3P1"/>
<protein>
    <submittedName>
        <fullName evidence="1">Uncharacterized protein</fullName>
    </submittedName>
</protein>
<evidence type="ECO:0000313" key="1">
    <source>
        <dbReference type="EMBL" id="EXI64218.1"/>
    </source>
</evidence>
<organism evidence="1 2">
    <name type="scientific">Candidatus Accumulibacter adjunctus</name>
    <dbReference type="NCBI Taxonomy" id="1454001"/>
    <lineage>
        <taxon>Bacteria</taxon>
        <taxon>Pseudomonadati</taxon>
        <taxon>Pseudomonadota</taxon>
        <taxon>Betaproteobacteria</taxon>
        <taxon>Candidatus Accumulibacter</taxon>
    </lineage>
</organism>
<dbReference type="Proteomes" id="UP000020218">
    <property type="component" value="Unassembled WGS sequence"/>
</dbReference>
<evidence type="ECO:0000313" key="2">
    <source>
        <dbReference type="Proteomes" id="UP000020218"/>
    </source>
</evidence>
<comment type="caution">
    <text evidence="1">The sequence shown here is derived from an EMBL/GenBank/DDBJ whole genome shotgun (WGS) entry which is preliminary data.</text>
</comment>
<sequence>MLNQPALNYIALSQGRALPAVFAEVTGLSERTLRNKANAEPRPGTLARVRQHSIAHARDTLAKIGLSPEDSEAWLGQHPGMTKRGALYAGMVYETQVNRVMAFPHTLQLALAIDKLSTRLWAARRADRLEEFRQALRESPLADAGNFAGSSDEAAEGCPPKLLARLESVASWAGMDEIVRTVAVNTLLSLLARWDVEFCSQFFSGYEARPFFALVLPRLDPKAGDADGCGELPRRRGMFQYPVRRCLEVLACMGEFVRRERWPDSVPSVKRMSIDSGEPEANLINWRDSTKAFTRRDFARLWEHLCSRGRGSSRHCEAPPPWPLYVATVLWQKSLSPTSKDGSRSIFVVDDWYLGWWRTHYDTLAATGCAFGTSPWPPCFTAV</sequence>
<dbReference type="EMBL" id="JFAX01000039">
    <property type="protein sequence ID" value="EXI64218.1"/>
    <property type="molecule type" value="Genomic_DNA"/>
</dbReference>
<keyword evidence="2" id="KW-1185">Reference proteome</keyword>
<gene>
    <name evidence="1" type="ORF">AW08_03776</name>
</gene>
<dbReference type="PATRIC" id="fig|1454001.3.peg.3804"/>
<accession>A0A011M3P1</accession>
<proteinExistence type="predicted"/>
<name>A0A011M3P1_9PROT</name>
<reference evidence="1" key="1">
    <citation type="submission" date="2014-02" db="EMBL/GenBank/DDBJ databases">
        <title>Expanding our view of genomic diversity in Candidatus Accumulibacter clades.</title>
        <authorList>
            <person name="Skennerton C.T."/>
            <person name="Barr J.J."/>
            <person name="Slater F.R."/>
            <person name="Bond P.L."/>
            <person name="Tyson G.W."/>
        </authorList>
    </citation>
    <scope>NUCLEOTIDE SEQUENCE [LARGE SCALE GENOMIC DNA]</scope>
</reference>